<dbReference type="InterPro" id="IPR047153">
    <property type="entry name" value="TRIM45/56/19-like"/>
</dbReference>
<dbReference type="SMART" id="SM00184">
    <property type="entry name" value="RING"/>
    <property type="match status" value="1"/>
</dbReference>
<evidence type="ECO:0008006" key="9">
    <source>
        <dbReference type="Google" id="ProtNLM"/>
    </source>
</evidence>
<feature type="domain" description="B box-type" evidence="6">
    <location>
        <begin position="177"/>
        <end position="218"/>
    </location>
</feature>
<dbReference type="InterPro" id="IPR001841">
    <property type="entry name" value="Znf_RING"/>
</dbReference>
<organism evidence="7">
    <name type="scientific">Amphimedon queenslandica</name>
    <name type="common">Sponge</name>
    <dbReference type="NCBI Taxonomy" id="400682"/>
    <lineage>
        <taxon>Eukaryota</taxon>
        <taxon>Metazoa</taxon>
        <taxon>Porifera</taxon>
        <taxon>Demospongiae</taxon>
        <taxon>Heteroscleromorpha</taxon>
        <taxon>Haplosclerida</taxon>
        <taxon>Niphatidae</taxon>
        <taxon>Amphimedon</taxon>
    </lineage>
</organism>
<dbReference type="InterPro" id="IPR000315">
    <property type="entry name" value="Znf_B-box"/>
</dbReference>
<evidence type="ECO:0000259" key="6">
    <source>
        <dbReference type="PROSITE" id="PS50119"/>
    </source>
</evidence>
<proteinExistence type="predicted"/>
<feature type="domain" description="B box-type" evidence="6">
    <location>
        <begin position="122"/>
        <end position="163"/>
    </location>
</feature>
<reference evidence="7" key="2">
    <citation type="submission" date="2017-05" db="UniProtKB">
        <authorList>
            <consortium name="EnsemblMetazoa"/>
        </authorList>
    </citation>
    <scope>IDENTIFICATION</scope>
</reference>
<dbReference type="Proteomes" id="UP000007879">
    <property type="component" value="Unassembled WGS sequence"/>
</dbReference>
<name>A0A1X7UIP7_AMPQE</name>
<dbReference type="AlphaFoldDB" id="A0A1X7UIP7"/>
<dbReference type="GO" id="GO:0008270">
    <property type="term" value="F:zinc ion binding"/>
    <property type="evidence" value="ECO:0007669"/>
    <property type="project" value="UniProtKB-KW"/>
</dbReference>
<dbReference type="OrthoDB" id="264520at2759"/>
<dbReference type="InterPro" id="IPR017907">
    <property type="entry name" value="Znf_RING_CS"/>
</dbReference>
<evidence type="ECO:0000313" key="7">
    <source>
        <dbReference type="EnsemblMetazoa" id="Aqu2.1.27530_001"/>
    </source>
</evidence>
<evidence type="ECO:0000256" key="3">
    <source>
        <dbReference type="ARBA" id="ARBA00022833"/>
    </source>
</evidence>
<dbReference type="InterPro" id="IPR027370">
    <property type="entry name" value="Znf-RING_euk"/>
</dbReference>
<dbReference type="OMA" id="INHEPRN"/>
<dbReference type="PANTHER" id="PTHR25462:SF296">
    <property type="entry name" value="MEIOTIC P26, ISOFORM F"/>
    <property type="match status" value="1"/>
</dbReference>
<reference evidence="8" key="1">
    <citation type="journal article" date="2010" name="Nature">
        <title>The Amphimedon queenslandica genome and the evolution of animal complexity.</title>
        <authorList>
            <person name="Srivastava M."/>
            <person name="Simakov O."/>
            <person name="Chapman J."/>
            <person name="Fahey B."/>
            <person name="Gauthier M.E."/>
            <person name="Mitros T."/>
            <person name="Richards G.S."/>
            <person name="Conaco C."/>
            <person name="Dacre M."/>
            <person name="Hellsten U."/>
            <person name="Larroux C."/>
            <person name="Putnam N.H."/>
            <person name="Stanke M."/>
            <person name="Adamska M."/>
            <person name="Darling A."/>
            <person name="Degnan S.M."/>
            <person name="Oakley T.H."/>
            <person name="Plachetzki D.C."/>
            <person name="Zhai Y."/>
            <person name="Adamski M."/>
            <person name="Calcino A."/>
            <person name="Cummins S.F."/>
            <person name="Goodstein D.M."/>
            <person name="Harris C."/>
            <person name="Jackson D.J."/>
            <person name="Leys S.P."/>
            <person name="Shu S."/>
            <person name="Woodcroft B.J."/>
            <person name="Vervoort M."/>
            <person name="Kosik K.S."/>
            <person name="Manning G."/>
            <person name="Degnan B.M."/>
            <person name="Rokhsar D.S."/>
        </authorList>
    </citation>
    <scope>NUCLEOTIDE SEQUENCE [LARGE SCALE GENOMIC DNA]</scope>
</reference>
<evidence type="ECO:0000256" key="2">
    <source>
        <dbReference type="ARBA" id="ARBA00022771"/>
    </source>
</evidence>
<dbReference type="eggNOG" id="KOG2177">
    <property type="taxonomic scope" value="Eukaryota"/>
</dbReference>
<evidence type="ECO:0000256" key="1">
    <source>
        <dbReference type="ARBA" id="ARBA00022723"/>
    </source>
</evidence>
<dbReference type="Gene3D" id="3.30.160.60">
    <property type="entry name" value="Classic Zinc Finger"/>
    <property type="match status" value="1"/>
</dbReference>
<dbReference type="PANTHER" id="PTHR25462">
    <property type="entry name" value="BONUS, ISOFORM C-RELATED"/>
    <property type="match status" value="1"/>
</dbReference>
<evidence type="ECO:0000313" key="8">
    <source>
        <dbReference type="Proteomes" id="UP000007879"/>
    </source>
</evidence>
<gene>
    <name evidence="7" type="primary">105313331</name>
</gene>
<accession>A0A1X7UIP7</accession>
<dbReference type="EnsemblMetazoa" id="XM_011406659.2">
    <property type="protein sequence ID" value="XP_011404961.1"/>
    <property type="gene ID" value="LOC105313331"/>
</dbReference>
<dbReference type="SUPFAM" id="SSF57850">
    <property type="entry name" value="RING/U-box"/>
    <property type="match status" value="1"/>
</dbReference>
<dbReference type="InterPro" id="IPR013083">
    <property type="entry name" value="Znf_RING/FYVE/PHD"/>
</dbReference>
<keyword evidence="3" id="KW-0862">Zinc</keyword>
<dbReference type="CDD" id="cd19757">
    <property type="entry name" value="Bbox1"/>
    <property type="match status" value="1"/>
</dbReference>
<dbReference type="PROSITE" id="PS00518">
    <property type="entry name" value="ZF_RING_1"/>
    <property type="match status" value="1"/>
</dbReference>
<protein>
    <recommendedName>
        <fullName evidence="9">RING-type E3 ubiquitin transferase</fullName>
    </recommendedName>
</protein>
<dbReference type="InParanoid" id="A0A1X7UIP7"/>
<dbReference type="Pfam" id="PF13445">
    <property type="entry name" value="zf-RING_UBOX"/>
    <property type="match status" value="1"/>
</dbReference>
<keyword evidence="8" id="KW-1185">Reference proteome</keyword>
<keyword evidence="1" id="KW-0479">Metal-binding</keyword>
<sequence length="505" mass="57965">MASKEDLELVLEKYPPKKETDISGSEDELDSKKEIVTTKVEDLTSITCAVCQSTFSDPRLLSCLHSFCKQCLSKLLVRGLKFNTIKCPLCRNEHFLLLSEGVDDLMPNTQLASKLESLLQPAPQPLCGECEEANVVSFCENCHNYLCELCHQAHKRMASFKSHLLVLPDEAKSKPKVKAFQCPKHPSEPLTVYCINCKSVICRDCGLYDHNGHKFKPALEVSDQIKRSLISNLEQLEAKLETFHSHSEEVTKVEKHVTVYPDEMKSFITYRFEELHKLLEKRKEALLQQVDTQYNDFSKMLWVEKDIVETGICKLEAGIKFAQQLAESDDKLEVAVLGSKALTSMERVNKSLSWDPKSIKDLGPLAFAAQENDFDENYIENIGIMKIFGITMSDGRYLGRSSRYFRKNYTYCIEVKAKVDQKYAVLFPQMSMLSLDCSCIREGTVMVPCTTECKQDKWEVTFQTKHPGRYTMEVILKIKADKYCKEVKTFEINHEPRNYSYDHYF</sequence>
<dbReference type="SUPFAM" id="SSF57845">
    <property type="entry name" value="B-box zinc-binding domain"/>
    <property type="match status" value="1"/>
</dbReference>
<feature type="domain" description="RING-type" evidence="5">
    <location>
        <begin position="48"/>
        <end position="91"/>
    </location>
</feature>
<dbReference type="PROSITE" id="PS50089">
    <property type="entry name" value="ZF_RING_2"/>
    <property type="match status" value="1"/>
</dbReference>
<evidence type="ECO:0000256" key="4">
    <source>
        <dbReference type="PROSITE-ProRule" id="PRU00024"/>
    </source>
</evidence>
<dbReference type="KEGG" id="aqu:105313331"/>
<dbReference type="EnsemblMetazoa" id="Aqu2.1.27530_001">
    <property type="protein sequence ID" value="Aqu2.1.27530_001"/>
    <property type="gene ID" value="Aqu2.1.27530"/>
</dbReference>
<dbReference type="SMART" id="SM00336">
    <property type="entry name" value="BBOX"/>
    <property type="match status" value="2"/>
</dbReference>
<dbReference type="PROSITE" id="PS50119">
    <property type="entry name" value="ZF_BBOX"/>
    <property type="match status" value="2"/>
</dbReference>
<dbReference type="Pfam" id="PF00643">
    <property type="entry name" value="zf-B_box"/>
    <property type="match status" value="1"/>
</dbReference>
<keyword evidence="2 4" id="KW-0863">Zinc-finger</keyword>
<dbReference type="Gene3D" id="3.30.40.10">
    <property type="entry name" value="Zinc/RING finger domain, C3HC4 (zinc finger)"/>
    <property type="match status" value="1"/>
</dbReference>
<evidence type="ECO:0000259" key="5">
    <source>
        <dbReference type="PROSITE" id="PS50089"/>
    </source>
</evidence>